<comment type="caution">
    <text evidence="6">The sequence shown here is derived from an EMBL/GenBank/DDBJ whole genome shotgun (WGS) entry which is preliminary data.</text>
</comment>
<dbReference type="GO" id="GO:0006357">
    <property type="term" value="P:regulation of transcription by RNA polymerase II"/>
    <property type="evidence" value="ECO:0007669"/>
    <property type="project" value="TreeGrafter"/>
</dbReference>
<dbReference type="SUPFAM" id="SSF46689">
    <property type="entry name" value="Homeodomain-like"/>
    <property type="match status" value="1"/>
</dbReference>
<dbReference type="AlphaFoldDB" id="A0A1Q3BYR0"/>
<feature type="coiled-coil region" evidence="3">
    <location>
        <begin position="825"/>
        <end position="883"/>
    </location>
</feature>
<evidence type="ECO:0000313" key="7">
    <source>
        <dbReference type="Proteomes" id="UP000187406"/>
    </source>
</evidence>
<dbReference type="InterPro" id="IPR001005">
    <property type="entry name" value="SANT/Myb"/>
</dbReference>
<evidence type="ECO:0000256" key="2">
    <source>
        <dbReference type="ARBA" id="ARBA00023242"/>
    </source>
</evidence>
<dbReference type="GO" id="GO:0051726">
    <property type="term" value="P:regulation of cell cycle"/>
    <property type="evidence" value="ECO:0007669"/>
    <property type="project" value="TreeGrafter"/>
</dbReference>
<feature type="region of interest" description="Disordered" evidence="4">
    <location>
        <begin position="1"/>
        <end position="42"/>
    </location>
</feature>
<keyword evidence="3" id="KW-0175">Coiled coil</keyword>
<proteinExistence type="predicted"/>
<dbReference type="EMBL" id="BDDD01001077">
    <property type="protein sequence ID" value="GAV73140.1"/>
    <property type="molecule type" value="Genomic_DNA"/>
</dbReference>
<dbReference type="InterPro" id="IPR010561">
    <property type="entry name" value="LIN-9/ALY1"/>
</dbReference>
<dbReference type="Pfam" id="PF06584">
    <property type="entry name" value="DIRP"/>
    <property type="match status" value="1"/>
</dbReference>
<feature type="coiled-coil region" evidence="3">
    <location>
        <begin position="619"/>
        <end position="646"/>
    </location>
</feature>
<feature type="region of interest" description="Disordered" evidence="4">
    <location>
        <begin position="234"/>
        <end position="313"/>
    </location>
</feature>
<dbReference type="SMART" id="SM01135">
    <property type="entry name" value="DIRP"/>
    <property type="match status" value="1"/>
</dbReference>
<dbReference type="Gene3D" id="1.20.58.1880">
    <property type="match status" value="1"/>
</dbReference>
<keyword evidence="2" id="KW-0539">Nucleus</keyword>
<dbReference type="FunCoup" id="A0A1Q3BYR0">
    <property type="interactions" value="715"/>
</dbReference>
<reference evidence="7" key="1">
    <citation type="submission" date="2016-04" db="EMBL/GenBank/DDBJ databases">
        <title>Cephalotus genome sequencing.</title>
        <authorList>
            <person name="Fukushima K."/>
            <person name="Hasebe M."/>
            <person name="Fang X."/>
        </authorList>
    </citation>
    <scope>NUCLEOTIDE SEQUENCE [LARGE SCALE GENOMIC DNA]</scope>
    <source>
        <strain evidence="7">cv. St1</strain>
    </source>
</reference>
<evidence type="ECO:0000256" key="1">
    <source>
        <dbReference type="ARBA" id="ARBA00004123"/>
    </source>
</evidence>
<gene>
    <name evidence="6" type="ORF">CFOL_v3_16627</name>
</gene>
<feature type="region of interest" description="Disordered" evidence="4">
    <location>
        <begin position="118"/>
        <end position="158"/>
    </location>
</feature>
<dbReference type="SMART" id="SM00717">
    <property type="entry name" value="SANT"/>
    <property type="match status" value="1"/>
</dbReference>
<feature type="domain" description="SANT" evidence="5">
    <location>
        <begin position="42"/>
        <end position="79"/>
    </location>
</feature>
<feature type="region of interest" description="Disordered" evidence="4">
    <location>
        <begin position="469"/>
        <end position="514"/>
    </location>
</feature>
<organism evidence="6 7">
    <name type="scientific">Cephalotus follicularis</name>
    <name type="common">Albany pitcher plant</name>
    <dbReference type="NCBI Taxonomy" id="3775"/>
    <lineage>
        <taxon>Eukaryota</taxon>
        <taxon>Viridiplantae</taxon>
        <taxon>Streptophyta</taxon>
        <taxon>Embryophyta</taxon>
        <taxon>Tracheophyta</taxon>
        <taxon>Spermatophyta</taxon>
        <taxon>Magnoliopsida</taxon>
        <taxon>eudicotyledons</taxon>
        <taxon>Gunneridae</taxon>
        <taxon>Pentapetalae</taxon>
        <taxon>rosids</taxon>
        <taxon>fabids</taxon>
        <taxon>Oxalidales</taxon>
        <taxon>Cephalotaceae</taxon>
        <taxon>Cephalotus</taxon>
    </lineage>
</organism>
<dbReference type="InterPro" id="IPR033471">
    <property type="entry name" value="DIRP"/>
</dbReference>
<dbReference type="GO" id="GO:0006351">
    <property type="term" value="P:DNA-templated transcription"/>
    <property type="evidence" value="ECO:0007669"/>
    <property type="project" value="InterPro"/>
</dbReference>
<dbReference type="STRING" id="3775.A0A1Q3BYR0"/>
<dbReference type="InterPro" id="IPR009057">
    <property type="entry name" value="Homeodomain-like_sf"/>
</dbReference>
<feature type="compositionally biased region" description="Basic residues" evidence="4">
    <location>
        <begin position="1"/>
        <end position="11"/>
    </location>
</feature>
<dbReference type="InterPro" id="IPR017884">
    <property type="entry name" value="SANT_dom"/>
</dbReference>
<keyword evidence="7" id="KW-1185">Reference proteome</keyword>
<accession>A0A1Q3BYR0</accession>
<dbReference type="CDD" id="cd00167">
    <property type="entry name" value="SANT"/>
    <property type="match status" value="1"/>
</dbReference>
<feature type="region of interest" description="Disordered" evidence="4">
    <location>
        <begin position="780"/>
        <end position="809"/>
    </location>
</feature>
<dbReference type="PROSITE" id="PS51293">
    <property type="entry name" value="SANT"/>
    <property type="match status" value="1"/>
</dbReference>
<dbReference type="FunFam" id="1.20.58.1880:FF:000006">
    <property type="entry name" value="Protein ALWAYS EARLY 3 isoform A"/>
    <property type="match status" value="1"/>
</dbReference>
<dbReference type="PANTHER" id="PTHR21689">
    <property type="entry name" value="LIN-9"/>
    <property type="match status" value="1"/>
</dbReference>
<protein>
    <submittedName>
        <fullName evidence="6">Myb_DNA-binding domain-containing protein/DIRP domain-containing protein</fullName>
    </submittedName>
</protein>
<comment type="subcellular location">
    <subcellularLocation>
        <location evidence="1">Nucleus</location>
    </subcellularLocation>
</comment>
<keyword evidence="6" id="KW-0238">DNA-binding</keyword>
<dbReference type="InParanoid" id="A0A1Q3BYR0"/>
<dbReference type="Pfam" id="PF00249">
    <property type="entry name" value="Myb_DNA-binding"/>
    <property type="match status" value="1"/>
</dbReference>
<dbReference type="Proteomes" id="UP000187406">
    <property type="component" value="Unassembled WGS sequence"/>
</dbReference>
<dbReference type="GO" id="GO:0003677">
    <property type="term" value="F:DNA binding"/>
    <property type="evidence" value="ECO:0007669"/>
    <property type="project" value="UniProtKB-KW"/>
</dbReference>
<dbReference type="GO" id="GO:0005654">
    <property type="term" value="C:nucleoplasm"/>
    <property type="evidence" value="ECO:0007669"/>
    <property type="project" value="TreeGrafter"/>
</dbReference>
<evidence type="ECO:0000313" key="6">
    <source>
        <dbReference type="EMBL" id="GAV73140.1"/>
    </source>
</evidence>
<evidence type="ECO:0000256" key="4">
    <source>
        <dbReference type="SAM" id="MobiDB-lite"/>
    </source>
</evidence>
<feature type="region of interest" description="Disordered" evidence="4">
    <location>
        <begin position="171"/>
        <end position="191"/>
    </location>
</feature>
<dbReference type="PANTHER" id="PTHR21689:SF2">
    <property type="entry name" value="PROTEIN LIN-9 HOMOLOG"/>
    <property type="match status" value="1"/>
</dbReference>
<dbReference type="GO" id="GO:0017053">
    <property type="term" value="C:transcription repressor complex"/>
    <property type="evidence" value="ECO:0007669"/>
    <property type="project" value="InterPro"/>
</dbReference>
<dbReference type="OrthoDB" id="2339771at2759"/>
<feature type="compositionally biased region" description="Basic residues" evidence="4">
    <location>
        <begin position="173"/>
        <end position="190"/>
    </location>
</feature>
<evidence type="ECO:0000259" key="5">
    <source>
        <dbReference type="PROSITE" id="PS51293"/>
    </source>
</evidence>
<evidence type="ECO:0000256" key="3">
    <source>
        <dbReference type="SAM" id="Coils"/>
    </source>
</evidence>
<sequence>MAPSKKAKSVNKRFSSISEVASKKDGHSANKSGQRKRKLSDMLGPQWSKHELERFYEAYRKYGKDWKKVAAVLRNRTVEMVEALYTMNRAYLSLPEGTASVVGLVAMMTDHYCILGGSDSEQESNDGMGASRKPQKRAQAKLQSHPSKGSDGSIPDLLQFQSAGSNHGCLSLLKKRRSGSRPRAVGRRTPRIPVLYSKDNGERYFPPIRQGLRQKVDASDDDVAHEIALALTEASHRGGSPQVSRTPKRKTEMLSPVQSGQRRCAESEMTSAKPRGSEVDDGDCELSSGSTRFGSGDYARDKSSLRGTEGAGTVEVQKHTKRYYGRKPQVDESVNNHFDDIKEACSGTEEGQKLGNAKGKFEAEVFDAKSARTSCKGPKKRSKKILFAGDEGRAFDALQTLADLSLLQTTVENESFFQKEEVESEPVSKSELNVNHSIPVNVTKLSAGDARNIPEGKKETHQVNVVMRKRRQKSMRFKSQAPEDKGHSNSHLDIPQKVEVPSTDQVSLPTKARSKRKSYTAERLIDMDLKSFDNIIYNRSNMPILKEKLSHCLSWYQLRRWCVFEWFYSAIDYPWFAKREFVEYLDHLGLGHVPRLTHIEWGVIRSSLGKPRRLSERFLKEEKERLNQYRETVRAHYTELRAATREGLPTDLARPLSVGQRVIAVHPKTKEIHDGSVLTVDHDRCRVQFDQPELGVEFVMDINCMPLHPLENLPASLTRHNVTCDKVTENLNELKMNGQPKETKMEGKVKLAPCEKLENTDSPSYISPSTYHISNLLLQPKGGLSGSSPQAKVEHHDPVDAQQPTNSQPSTLAQIQAKEADVQALAELTRALDKKEAVVSELRQMNNEVLENEKDGDSSLKNSESLKKQYAAVLLQLNEVNEQVSSALFCLRQRNTYQENSVMRLKPMVSLADLGNCTSSYDRPVYHTQEYGSQVAEIVESSRTRAQTMVDAAMQAMSLLEEENSVERMEEAIDFVNNQLSVNDFGMPAIRSSTPAEPVLGTMVSQEPQAACTSNPLANSDVPDHKLKKMSHQNEGKIPSELIARSVATLLMIRKCTERHFPPGDVAQVLDYAVTSLQPCCSQNLPIYAEIQKCMGIIRNQILALIPT</sequence>
<name>A0A1Q3BYR0_CEPFO</name>